<dbReference type="SMART" id="SM00345">
    <property type="entry name" value="HTH_GNTR"/>
    <property type="match status" value="1"/>
</dbReference>
<evidence type="ECO:0000256" key="2">
    <source>
        <dbReference type="ARBA" id="ARBA00023125"/>
    </source>
</evidence>
<dbReference type="AlphaFoldDB" id="A0A1H7Y1K6"/>
<evidence type="ECO:0000259" key="4">
    <source>
        <dbReference type="PROSITE" id="PS50949"/>
    </source>
</evidence>
<name>A0A1H7Y1K6_9RHOB</name>
<proteinExistence type="predicted"/>
<dbReference type="STRING" id="1287727.SAMN05443999_12614"/>
<dbReference type="SMART" id="SM00895">
    <property type="entry name" value="FCD"/>
    <property type="match status" value="1"/>
</dbReference>
<sequence length="239" mass="26632">MEKRSEIVDWSLEETPSLSAQAANVLREAILNEVFKPGEKLVERTLADQTGVSRTSIREALSKLQAEGLITRVQGRGMHVSQLSESEARAIYEARAILESAMARMFAERAGDADLAALDRAVDQAERSDHPENAREHARDLDEVFQVITRGAGNDVTGQMASVLRTRVTYLRTITSRVASADRRIESMRLLREIREALKAREAIRAEELIRSYVERSAAFAVDVLKTLNNNETKPGKEG</sequence>
<gene>
    <name evidence="5" type="ORF">SAMN05443999_12614</name>
</gene>
<feature type="domain" description="HTH gntR-type" evidence="4">
    <location>
        <begin position="16"/>
        <end position="83"/>
    </location>
</feature>
<dbReference type="Gene3D" id="1.20.120.530">
    <property type="entry name" value="GntR ligand-binding domain-like"/>
    <property type="match status" value="1"/>
</dbReference>
<dbReference type="Proteomes" id="UP000199582">
    <property type="component" value="Unassembled WGS sequence"/>
</dbReference>
<dbReference type="RefSeq" id="WP_093039388.1">
    <property type="nucleotide sequence ID" value="NZ_FOAG01000026.1"/>
</dbReference>
<dbReference type="CDD" id="cd07377">
    <property type="entry name" value="WHTH_GntR"/>
    <property type="match status" value="1"/>
</dbReference>
<dbReference type="GO" id="GO:0003700">
    <property type="term" value="F:DNA-binding transcription factor activity"/>
    <property type="evidence" value="ECO:0007669"/>
    <property type="project" value="InterPro"/>
</dbReference>
<keyword evidence="6" id="KW-1185">Reference proteome</keyword>
<dbReference type="OrthoDB" id="7834120at2"/>
<organism evidence="5 6">
    <name type="scientific">Roseovarius azorensis</name>
    <dbReference type="NCBI Taxonomy" id="1287727"/>
    <lineage>
        <taxon>Bacteria</taxon>
        <taxon>Pseudomonadati</taxon>
        <taxon>Pseudomonadota</taxon>
        <taxon>Alphaproteobacteria</taxon>
        <taxon>Rhodobacterales</taxon>
        <taxon>Roseobacteraceae</taxon>
        <taxon>Roseovarius</taxon>
    </lineage>
</organism>
<dbReference type="InterPro" id="IPR011711">
    <property type="entry name" value="GntR_C"/>
</dbReference>
<keyword evidence="1" id="KW-0805">Transcription regulation</keyword>
<dbReference type="PANTHER" id="PTHR43537:SF5">
    <property type="entry name" value="UXU OPERON TRANSCRIPTIONAL REGULATOR"/>
    <property type="match status" value="1"/>
</dbReference>
<accession>A0A1H7Y1K6</accession>
<keyword evidence="2" id="KW-0238">DNA-binding</keyword>
<dbReference type="PANTHER" id="PTHR43537">
    <property type="entry name" value="TRANSCRIPTIONAL REGULATOR, GNTR FAMILY"/>
    <property type="match status" value="1"/>
</dbReference>
<dbReference type="PRINTS" id="PR00035">
    <property type="entry name" value="HTHGNTR"/>
</dbReference>
<evidence type="ECO:0000256" key="1">
    <source>
        <dbReference type="ARBA" id="ARBA00023015"/>
    </source>
</evidence>
<evidence type="ECO:0000313" key="6">
    <source>
        <dbReference type="Proteomes" id="UP000199582"/>
    </source>
</evidence>
<protein>
    <submittedName>
        <fullName evidence="5">Transcriptional regulator, GntR family</fullName>
    </submittedName>
</protein>
<dbReference type="InterPro" id="IPR008920">
    <property type="entry name" value="TF_FadR/GntR_C"/>
</dbReference>
<evidence type="ECO:0000256" key="3">
    <source>
        <dbReference type="ARBA" id="ARBA00023163"/>
    </source>
</evidence>
<dbReference type="InterPro" id="IPR000524">
    <property type="entry name" value="Tscrpt_reg_HTH_GntR"/>
</dbReference>
<dbReference type="PROSITE" id="PS50949">
    <property type="entry name" value="HTH_GNTR"/>
    <property type="match status" value="1"/>
</dbReference>
<dbReference type="Pfam" id="PF00392">
    <property type="entry name" value="GntR"/>
    <property type="match status" value="1"/>
</dbReference>
<dbReference type="SUPFAM" id="SSF48008">
    <property type="entry name" value="GntR ligand-binding domain-like"/>
    <property type="match status" value="1"/>
</dbReference>
<dbReference type="SUPFAM" id="SSF46785">
    <property type="entry name" value="Winged helix' DNA-binding domain"/>
    <property type="match status" value="1"/>
</dbReference>
<dbReference type="GO" id="GO:0003677">
    <property type="term" value="F:DNA binding"/>
    <property type="evidence" value="ECO:0007669"/>
    <property type="project" value="UniProtKB-KW"/>
</dbReference>
<keyword evidence="3" id="KW-0804">Transcription</keyword>
<reference evidence="5 6" key="1">
    <citation type="submission" date="2016-10" db="EMBL/GenBank/DDBJ databases">
        <authorList>
            <person name="de Groot N.N."/>
        </authorList>
    </citation>
    <scope>NUCLEOTIDE SEQUENCE [LARGE SCALE GENOMIC DNA]</scope>
    <source>
        <strain evidence="5 6">DSM 100674</strain>
    </source>
</reference>
<dbReference type="InterPro" id="IPR036388">
    <property type="entry name" value="WH-like_DNA-bd_sf"/>
</dbReference>
<evidence type="ECO:0000313" key="5">
    <source>
        <dbReference type="EMBL" id="SEM39228.1"/>
    </source>
</evidence>
<dbReference type="Pfam" id="PF07729">
    <property type="entry name" value="FCD"/>
    <property type="match status" value="1"/>
</dbReference>
<dbReference type="InterPro" id="IPR036390">
    <property type="entry name" value="WH_DNA-bd_sf"/>
</dbReference>
<dbReference type="Gene3D" id="1.10.10.10">
    <property type="entry name" value="Winged helix-like DNA-binding domain superfamily/Winged helix DNA-binding domain"/>
    <property type="match status" value="1"/>
</dbReference>
<dbReference type="EMBL" id="FOAG01000026">
    <property type="protein sequence ID" value="SEM39228.1"/>
    <property type="molecule type" value="Genomic_DNA"/>
</dbReference>